<accession>A0A023B7I7</accession>
<evidence type="ECO:0000256" key="1">
    <source>
        <dbReference type="SAM" id="MobiDB-lite"/>
    </source>
</evidence>
<reference evidence="2" key="1">
    <citation type="submission" date="2013-12" db="EMBL/GenBank/DDBJ databases">
        <authorList>
            <person name="Omoto C.K."/>
            <person name="Sibley D."/>
            <person name="Venepally P."/>
            <person name="Hadjithomas M."/>
            <person name="Karamycheva S."/>
            <person name="Brunk B."/>
            <person name="Roos D."/>
            <person name="Caler E."/>
            <person name="Lorenzi H."/>
        </authorList>
    </citation>
    <scope>NUCLEOTIDE SEQUENCE</scope>
</reference>
<evidence type="ECO:0000313" key="3">
    <source>
        <dbReference type="Proteomes" id="UP000019763"/>
    </source>
</evidence>
<proteinExistence type="predicted"/>
<organism evidence="2 3">
    <name type="scientific">Gregarina niphandrodes</name>
    <name type="common">Septate eugregarine</name>
    <dbReference type="NCBI Taxonomy" id="110365"/>
    <lineage>
        <taxon>Eukaryota</taxon>
        <taxon>Sar</taxon>
        <taxon>Alveolata</taxon>
        <taxon>Apicomplexa</taxon>
        <taxon>Conoidasida</taxon>
        <taxon>Gregarinasina</taxon>
        <taxon>Eugregarinorida</taxon>
        <taxon>Gregarinidae</taxon>
        <taxon>Gregarina</taxon>
    </lineage>
</organism>
<protein>
    <submittedName>
        <fullName evidence="2">Uncharacterized protein</fullName>
    </submittedName>
</protein>
<dbReference type="Proteomes" id="UP000019763">
    <property type="component" value="Unassembled WGS sequence"/>
</dbReference>
<feature type="compositionally biased region" description="Low complexity" evidence="1">
    <location>
        <begin position="200"/>
        <end position="245"/>
    </location>
</feature>
<keyword evidence="3" id="KW-1185">Reference proteome</keyword>
<dbReference type="RefSeq" id="XP_011130279.1">
    <property type="nucleotide sequence ID" value="XM_011131977.1"/>
</dbReference>
<dbReference type="GeneID" id="22912564"/>
<dbReference type="VEuPathDB" id="CryptoDB:GNI_070020"/>
<gene>
    <name evidence="2" type="ORF">GNI_070020</name>
</gene>
<dbReference type="AlphaFoldDB" id="A0A023B7I7"/>
<feature type="compositionally biased region" description="Acidic residues" evidence="1">
    <location>
        <begin position="187"/>
        <end position="199"/>
    </location>
</feature>
<evidence type="ECO:0000313" key="2">
    <source>
        <dbReference type="EMBL" id="EZG67264.1"/>
    </source>
</evidence>
<name>A0A023B7I7_GRENI</name>
<feature type="non-terminal residue" evidence="2">
    <location>
        <position position="252"/>
    </location>
</feature>
<sequence length="252" mass="26784">MKICGLTGSIFVNYSAWRECQLTCLSRDDSFPSHCRSDSVKAGLVSRGTVVGGRTARTGTAFADVASPSDCGLLMLTDDRFVYWNYFSQDSVCRTFTQDEFEGMLSPTFDDCDGAVRSGLVSDNPCVVQVSEAYGGHRSLSAVDSVGLSDHLEGSWLPVDQEIGADGEQAADQWAVDEKKAAAADESTTDESTTGDEDSSSGTEGSQTAYSDPTTDYTTEDTTNAPATFTTYEETSTATEGSGSTHDNTGTE</sequence>
<dbReference type="EMBL" id="AFNH02000526">
    <property type="protein sequence ID" value="EZG67264.1"/>
    <property type="molecule type" value="Genomic_DNA"/>
</dbReference>
<feature type="region of interest" description="Disordered" evidence="1">
    <location>
        <begin position="168"/>
        <end position="252"/>
    </location>
</feature>
<comment type="caution">
    <text evidence="2">The sequence shown here is derived from an EMBL/GenBank/DDBJ whole genome shotgun (WGS) entry which is preliminary data.</text>
</comment>